<dbReference type="GO" id="GO:0007155">
    <property type="term" value="P:cell adhesion"/>
    <property type="evidence" value="ECO:0007669"/>
    <property type="project" value="InterPro"/>
</dbReference>
<dbReference type="InterPro" id="IPR000413">
    <property type="entry name" value="Integrin_alpha"/>
</dbReference>
<dbReference type="PANTHER" id="PTHR13412">
    <property type="entry name" value="T-CELL IMMUNOMODULATORY PROTEIN HOMOLOG"/>
    <property type="match status" value="1"/>
</dbReference>
<dbReference type="Pfam" id="PF18962">
    <property type="entry name" value="Por_Secre_tail"/>
    <property type="match status" value="1"/>
</dbReference>
<dbReference type="AlphaFoldDB" id="A0A6I4IV57"/>
<dbReference type="EMBL" id="WQLW01000015">
    <property type="protein sequence ID" value="MVO10773.1"/>
    <property type="molecule type" value="Genomic_DNA"/>
</dbReference>
<evidence type="ECO:0000256" key="2">
    <source>
        <dbReference type="ARBA" id="ARBA00022737"/>
    </source>
</evidence>
<comment type="caution">
    <text evidence="5">The sequence shown here is derived from an EMBL/GenBank/DDBJ whole genome shotgun (WGS) entry which is preliminary data.</text>
</comment>
<dbReference type="GO" id="GO:0008305">
    <property type="term" value="C:integrin complex"/>
    <property type="evidence" value="ECO:0007669"/>
    <property type="project" value="InterPro"/>
</dbReference>
<dbReference type="SUPFAM" id="SSF69318">
    <property type="entry name" value="Integrin alpha N-terminal domain"/>
    <property type="match status" value="1"/>
</dbReference>
<reference evidence="6" key="1">
    <citation type="submission" date="2019-05" db="EMBL/GenBank/DDBJ databases">
        <title>Flavobacterium profundi sp. nov., isolated from a deep-sea seamount.</title>
        <authorList>
            <person name="Zhang D.-C."/>
        </authorList>
    </citation>
    <scope>NUCLEOTIDE SEQUENCE [LARGE SCALE GENOMIC DNA]</scope>
    <source>
        <strain evidence="6">TP390</strain>
    </source>
</reference>
<dbReference type="PRINTS" id="PR01185">
    <property type="entry name" value="INTEGRINA"/>
</dbReference>
<dbReference type="InterPro" id="IPR024881">
    <property type="entry name" value="Tip"/>
</dbReference>
<organism evidence="5 6">
    <name type="scientific">Flavobacterium profundi</name>
    <dbReference type="NCBI Taxonomy" id="1774945"/>
    <lineage>
        <taxon>Bacteria</taxon>
        <taxon>Pseudomonadati</taxon>
        <taxon>Bacteroidota</taxon>
        <taxon>Flavobacteriia</taxon>
        <taxon>Flavobacteriales</taxon>
        <taxon>Flavobacteriaceae</taxon>
        <taxon>Flavobacterium</taxon>
    </lineage>
</organism>
<dbReference type="InterPro" id="IPR028994">
    <property type="entry name" value="Integrin_alpha_N"/>
</dbReference>
<dbReference type="Gene3D" id="2.130.10.130">
    <property type="entry name" value="Integrin alpha, N-terminal"/>
    <property type="match status" value="5"/>
</dbReference>
<dbReference type="NCBIfam" id="TIGR04183">
    <property type="entry name" value="Por_Secre_tail"/>
    <property type="match status" value="1"/>
</dbReference>
<sequence>MKNLKIKILKKTNYTFLLFVSCFFSPIYEITAQNQLYPATFNLNSLNGANGFEVSGLPTDLQFGAESQFIGDINNDGLEDMAFGSEIATANGLQYAGAAYIIFGSSTPYPNPFDLTTLDGTNGFIVNGIAYDERRGATIAGVGDINGDGIDDLIIGSSSTSPDDMVIYGKTSFPAVLTINDINGTNGFLIDTPGSNQIAGLGDVNGDGINDFIIATPHWSGQAWIIFGRSNNFPTSISSSWLDGTKGFKTSSFPGDRPSYNVGAAGDINNDGYQDILIGNWDSSNPAVSYCLFGKGSPFSPLVDLISLNGTDGFSIDNNGGNFLTFVGPLGDINHDGIDDFFSETNAIFGRTTPFPSHFPQSSLNGTEGFTLPGTLTSAGIGDINLDGIDDFISVYGNNGKAYIVFGTANGFPNPMNESTLNGINGFIINGLNPSNIARPVSGNGDINGDGIADFVVGSPYTPSTAIGKSYVIFGGDHYVMPLNSGYPQTENGTPTSINLVVNGPETGTIHYAIFPWYHSSPSVNYNTILTGTGAVASGNFAMNTQNTNVTHSISPLSENTPFDIYLFLEDASGNRTQIYGLNDVLDTEDHLLSETAIYPNPTSAFLNVDLTTEATYELITVNGQVIQKGTFVNGNNIVDITNLTKGMYFLTVATDLGNTSKKIIKN</sequence>
<dbReference type="InterPro" id="IPR013517">
    <property type="entry name" value="FG-GAP"/>
</dbReference>
<keyword evidence="2" id="KW-0677">Repeat</keyword>
<dbReference type="RefSeq" id="WP_140999199.1">
    <property type="nucleotide sequence ID" value="NZ_VDCZ01000015.1"/>
</dbReference>
<dbReference type="PROSITE" id="PS51257">
    <property type="entry name" value="PROKAR_LIPOPROTEIN"/>
    <property type="match status" value="1"/>
</dbReference>
<proteinExistence type="predicted"/>
<accession>A0A6I4IV57</accession>
<feature type="domain" description="Secretion system C-terminal sorting" evidence="4">
    <location>
        <begin position="598"/>
        <end position="665"/>
    </location>
</feature>
<evidence type="ECO:0000259" key="4">
    <source>
        <dbReference type="Pfam" id="PF18962"/>
    </source>
</evidence>
<dbReference type="InterPro" id="IPR013519">
    <property type="entry name" value="Int_alpha_beta-p"/>
</dbReference>
<evidence type="ECO:0000313" key="6">
    <source>
        <dbReference type="Proteomes" id="UP000431264"/>
    </source>
</evidence>
<keyword evidence="1" id="KW-0732">Signal</keyword>
<dbReference type="Pfam" id="PF01839">
    <property type="entry name" value="FG-GAP"/>
    <property type="match status" value="2"/>
</dbReference>
<dbReference type="InterPro" id="IPR026444">
    <property type="entry name" value="Secre_tail"/>
</dbReference>
<evidence type="ECO:0000256" key="3">
    <source>
        <dbReference type="ARBA" id="ARBA00023180"/>
    </source>
</evidence>
<dbReference type="OrthoDB" id="9805017at2"/>
<evidence type="ECO:0000313" key="5">
    <source>
        <dbReference type="EMBL" id="MVO10773.1"/>
    </source>
</evidence>
<keyword evidence="3" id="KW-0325">Glycoprotein</keyword>
<dbReference type="SMART" id="SM00191">
    <property type="entry name" value="Int_alpha"/>
    <property type="match status" value="6"/>
</dbReference>
<protein>
    <submittedName>
        <fullName evidence="5">T9SS type A sorting domain-containing protein</fullName>
    </submittedName>
</protein>
<dbReference type="PANTHER" id="PTHR13412:SF0">
    <property type="entry name" value="T-CELL IMMUNOMODULATORY PROTEIN"/>
    <property type="match status" value="1"/>
</dbReference>
<name>A0A6I4IV57_9FLAO</name>
<evidence type="ECO:0000256" key="1">
    <source>
        <dbReference type="ARBA" id="ARBA00022729"/>
    </source>
</evidence>
<dbReference type="Proteomes" id="UP000431264">
    <property type="component" value="Unassembled WGS sequence"/>
</dbReference>
<gene>
    <name evidence="5" type="ORF">GOQ30_16500</name>
</gene>
<keyword evidence="6" id="KW-1185">Reference proteome</keyword>